<reference evidence="9 10" key="1">
    <citation type="submission" date="2016-08" db="EMBL/GenBank/DDBJ databases">
        <title>Novel Firmicute Genomes.</title>
        <authorList>
            <person name="Poppleton D.I."/>
            <person name="Gribaldo S."/>
        </authorList>
    </citation>
    <scope>NUCLEOTIDE SEQUENCE [LARGE SCALE GENOMIC DNA]</scope>
    <source>
        <strain evidence="9 10">RAOx-1</strain>
    </source>
</reference>
<dbReference type="PANTHER" id="PTHR13604:SF0">
    <property type="entry name" value="ABASIC SITE PROCESSING PROTEIN HMCES"/>
    <property type="match status" value="1"/>
</dbReference>
<protein>
    <recommendedName>
        <fullName evidence="8">Abasic site processing protein</fullName>
        <ecNumber evidence="8">3.4.-.-</ecNumber>
    </recommendedName>
</protein>
<dbReference type="InterPro" id="IPR003738">
    <property type="entry name" value="SRAP"/>
</dbReference>
<dbReference type="GO" id="GO:0106300">
    <property type="term" value="P:protein-DNA covalent cross-linking repair"/>
    <property type="evidence" value="ECO:0007669"/>
    <property type="project" value="InterPro"/>
</dbReference>
<name>A0A419SFT8_9BACL</name>
<keyword evidence="10" id="KW-1185">Reference proteome</keyword>
<evidence type="ECO:0000256" key="3">
    <source>
        <dbReference type="ARBA" id="ARBA00022763"/>
    </source>
</evidence>
<dbReference type="RefSeq" id="WP_120190128.1">
    <property type="nucleotide sequence ID" value="NZ_MCHY01000009.1"/>
</dbReference>
<evidence type="ECO:0000256" key="8">
    <source>
        <dbReference type="RuleBase" id="RU364100"/>
    </source>
</evidence>
<dbReference type="Proteomes" id="UP000284219">
    <property type="component" value="Unassembled WGS sequence"/>
</dbReference>
<comment type="similarity">
    <text evidence="1 8">Belongs to the SOS response-associated peptidase family.</text>
</comment>
<evidence type="ECO:0000256" key="2">
    <source>
        <dbReference type="ARBA" id="ARBA00022670"/>
    </source>
</evidence>
<keyword evidence="7" id="KW-0456">Lyase</keyword>
<proteinExistence type="inferred from homology"/>
<evidence type="ECO:0000313" key="9">
    <source>
        <dbReference type="EMBL" id="RKD22653.1"/>
    </source>
</evidence>
<dbReference type="PANTHER" id="PTHR13604">
    <property type="entry name" value="DC12-RELATED"/>
    <property type="match status" value="1"/>
</dbReference>
<keyword evidence="3" id="KW-0227">DNA damage</keyword>
<dbReference type="GO" id="GO:0003697">
    <property type="term" value="F:single-stranded DNA binding"/>
    <property type="evidence" value="ECO:0007669"/>
    <property type="project" value="InterPro"/>
</dbReference>
<comment type="caution">
    <text evidence="9">The sequence shown here is derived from an EMBL/GenBank/DDBJ whole genome shotgun (WGS) entry which is preliminary data.</text>
</comment>
<evidence type="ECO:0000313" key="10">
    <source>
        <dbReference type="Proteomes" id="UP000284219"/>
    </source>
</evidence>
<evidence type="ECO:0000256" key="4">
    <source>
        <dbReference type="ARBA" id="ARBA00022801"/>
    </source>
</evidence>
<evidence type="ECO:0000256" key="1">
    <source>
        <dbReference type="ARBA" id="ARBA00008136"/>
    </source>
</evidence>
<accession>A0A419SFT8</accession>
<gene>
    <name evidence="9" type="ORF">BEP19_10365</name>
</gene>
<dbReference type="OrthoDB" id="9782620at2"/>
<dbReference type="Pfam" id="PF02586">
    <property type="entry name" value="SRAP"/>
    <property type="match status" value="1"/>
</dbReference>
<evidence type="ECO:0000256" key="5">
    <source>
        <dbReference type="ARBA" id="ARBA00023124"/>
    </source>
</evidence>
<organism evidence="9 10">
    <name type="scientific">Ammoniphilus oxalaticus</name>
    <dbReference type="NCBI Taxonomy" id="66863"/>
    <lineage>
        <taxon>Bacteria</taxon>
        <taxon>Bacillati</taxon>
        <taxon>Bacillota</taxon>
        <taxon>Bacilli</taxon>
        <taxon>Bacillales</taxon>
        <taxon>Paenibacillaceae</taxon>
        <taxon>Aneurinibacillus group</taxon>
        <taxon>Ammoniphilus</taxon>
    </lineage>
</organism>
<keyword evidence="2 8" id="KW-0645">Protease</keyword>
<dbReference type="Gene3D" id="3.90.1680.10">
    <property type="entry name" value="SOS response associated peptidase-like"/>
    <property type="match status" value="1"/>
</dbReference>
<keyword evidence="6" id="KW-0238">DNA-binding</keyword>
<dbReference type="SUPFAM" id="SSF143081">
    <property type="entry name" value="BB1717-like"/>
    <property type="match status" value="1"/>
</dbReference>
<sequence>MCGRFTLTGIFDELIIRYGIEYALDPFHDPRYNVAPMQMIAAVIHDGERNRLGQLRWGLVPSWAKDESMASRMINARSETLLERPSFRNLVSRKRCLIPADSFYEWKTINGKKQPIRFMLEDESIFSMAGLYDSWICPKSGEKISTCTIITTSPNELVADVHDRMPVILRKEDEQKWINGHNTDTAQLLSLLVPFSEAEMKCHTVSPIVGNVRNDGPECIEKVILN</sequence>
<dbReference type="GO" id="GO:0016829">
    <property type="term" value="F:lyase activity"/>
    <property type="evidence" value="ECO:0007669"/>
    <property type="project" value="UniProtKB-KW"/>
</dbReference>
<dbReference type="InterPro" id="IPR036590">
    <property type="entry name" value="SRAP-like"/>
</dbReference>
<dbReference type="EC" id="3.4.-.-" evidence="8"/>
<dbReference type="EMBL" id="MCHY01000009">
    <property type="protein sequence ID" value="RKD22653.1"/>
    <property type="molecule type" value="Genomic_DNA"/>
</dbReference>
<evidence type="ECO:0000256" key="7">
    <source>
        <dbReference type="ARBA" id="ARBA00023239"/>
    </source>
</evidence>
<keyword evidence="5" id="KW-0190">Covalent protein-DNA linkage</keyword>
<keyword evidence="4 8" id="KW-0378">Hydrolase</keyword>
<dbReference type="GO" id="GO:0006508">
    <property type="term" value="P:proteolysis"/>
    <property type="evidence" value="ECO:0007669"/>
    <property type="project" value="UniProtKB-KW"/>
</dbReference>
<dbReference type="AlphaFoldDB" id="A0A419SFT8"/>
<dbReference type="GO" id="GO:0008233">
    <property type="term" value="F:peptidase activity"/>
    <property type="evidence" value="ECO:0007669"/>
    <property type="project" value="UniProtKB-KW"/>
</dbReference>
<evidence type="ECO:0000256" key="6">
    <source>
        <dbReference type="ARBA" id="ARBA00023125"/>
    </source>
</evidence>